<feature type="compositionally biased region" description="Basic and acidic residues" evidence="1">
    <location>
        <begin position="25"/>
        <end position="39"/>
    </location>
</feature>
<dbReference type="EMBL" id="CAUYUJ010001026">
    <property type="protein sequence ID" value="CAK0793785.1"/>
    <property type="molecule type" value="Genomic_DNA"/>
</dbReference>
<proteinExistence type="predicted"/>
<organism evidence="2 3">
    <name type="scientific">Prorocentrum cordatum</name>
    <dbReference type="NCBI Taxonomy" id="2364126"/>
    <lineage>
        <taxon>Eukaryota</taxon>
        <taxon>Sar</taxon>
        <taxon>Alveolata</taxon>
        <taxon>Dinophyceae</taxon>
        <taxon>Prorocentrales</taxon>
        <taxon>Prorocentraceae</taxon>
        <taxon>Prorocentrum</taxon>
    </lineage>
</organism>
<evidence type="ECO:0000256" key="1">
    <source>
        <dbReference type="SAM" id="MobiDB-lite"/>
    </source>
</evidence>
<accession>A0ABN9PL77</accession>
<feature type="non-terminal residue" evidence="2">
    <location>
        <position position="113"/>
    </location>
</feature>
<evidence type="ECO:0000313" key="2">
    <source>
        <dbReference type="EMBL" id="CAK0793785.1"/>
    </source>
</evidence>
<name>A0ABN9PL77_9DINO</name>
<feature type="region of interest" description="Disordered" evidence="1">
    <location>
        <begin position="1"/>
        <end position="57"/>
    </location>
</feature>
<sequence length="113" mass="13314">AGRERFEKMAQSRPENHQKYLSNASDEKRQQRRAKDAARQKQRRQMTGANATEAWRKKYPQKAAIMRKRVAAATRQGRRGHPVETRTAHRQKYQKQKAIAKAGRQKFQEIQSR</sequence>
<protein>
    <submittedName>
        <fullName evidence="2">Uncharacterized protein</fullName>
    </submittedName>
</protein>
<dbReference type="Proteomes" id="UP001189429">
    <property type="component" value="Unassembled WGS sequence"/>
</dbReference>
<feature type="non-terminal residue" evidence="2">
    <location>
        <position position="1"/>
    </location>
</feature>
<reference evidence="2" key="1">
    <citation type="submission" date="2023-10" db="EMBL/GenBank/DDBJ databases">
        <authorList>
            <person name="Chen Y."/>
            <person name="Shah S."/>
            <person name="Dougan E. K."/>
            <person name="Thang M."/>
            <person name="Chan C."/>
        </authorList>
    </citation>
    <scope>NUCLEOTIDE SEQUENCE [LARGE SCALE GENOMIC DNA]</scope>
</reference>
<gene>
    <name evidence="2" type="ORF">PCOR1329_LOCUS3956</name>
</gene>
<feature type="compositionally biased region" description="Basic and acidic residues" evidence="1">
    <location>
        <begin position="1"/>
        <end position="18"/>
    </location>
</feature>
<keyword evidence="3" id="KW-1185">Reference proteome</keyword>
<feature type="region of interest" description="Disordered" evidence="1">
    <location>
        <begin position="70"/>
        <end position="113"/>
    </location>
</feature>
<comment type="caution">
    <text evidence="2">The sequence shown here is derived from an EMBL/GenBank/DDBJ whole genome shotgun (WGS) entry which is preliminary data.</text>
</comment>
<feature type="compositionally biased region" description="Basic residues" evidence="1">
    <location>
        <begin position="70"/>
        <end position="80"/>
    </location>
</feature>
<evidence type="ECO:0000313" key="3">
    <source>
        <dbReference type="Proteomes" id="UP001189429"/>
    </source>
</evidence>